<evidence type="ECO:0000313" key="8">
    <source>
        <dbReference type="Proteomes" id="UP000663873"/>
    </source>
</evidence>
<evidence type="ECO:0000313" key="4">
    <source>
        <dbReference type="EMBL" id="CAF4260279.1"/>
    </source>
</evidence>
<dbReference type="EMBL" id="CAJOBP010029449">
    <property type="protein sequence ID" value="CAF4646631.1"/>
    <property type="molecule type" value="Genomic_DNA"/>
</dbReference>
<evidence type="ECO:0000313" key="3">
    <source>
        <dbReference type="EMBL" id="CAF3731263.1"/>
    </source>
</evidence>
<protein>
    <recommendedName>
        <fullName evidence="9">Essential protein Yae1 N-terminal domain-containing protein</fullName>
    </recommendedName>
</protein>
<proteinExistence type="predicted"/>
<dbReference type="Proteomes" id="UP000663851">
    <property type="component" value="Unassembled WGS sequence"/>
</dbReference>
<gene>
    <name evidence="3" type="ORF">GRG538_LOCUS30282</name>
    <name evidence="4" type="ORF">HFQ381_LOCUS11010</name>
    <name evidence="2" type="ORF">LUA448_LOCUS24082</name>
    <name evidence="6" type="ORF">QYT958_LOCUS28210</name>
    <name evidence="1" type="ORF">TIS948_LOCUS11646</name>
    <name evidence="5" type="ORF">UJA718_LOCUS33460</name>
</gene>
<dbReference type="Proteomes" id="UP000663833">
    <property type="component" value="Unassembled WGS sequence"/>
</dbReference>
<comment type="caution">
    <text evidence="1">The sequence shown here is derived from an EMBL/GenBank/DDBJ whole genome shotgun (WGS) entry which is preliminary data.</text>
</comment>
<evidence type="ECO:0008006" key="9">
    <source>
        <dbReference type="Google" id="ProtNLM"/>
    </source>
</evidence>
<evidence type="ECO:0000313" key="2">
    <source>
        <dbReference type="EMBL" id="CAF3482002.1"/>
    </source>
</evidence>
<dbReference type="EMBL" id="CAJNXB010001671">
    <property type="protein sequence ID" value="CAF3186087.1"/>
    <property type="molecule type" value="Genomic_DNA"/>
</dbReference>
<dbReference type="EMBL" id="CAJOBR010007541">
    <property type="protein sequence ID" value="CAF4864935.1"/>
    <property type="molecule type" value="Genomic_DNA"/>
</dbReference>
<dbReference type="Proteomes" id="UP000663825">
    <property type="component" value="Unassembled WGS sequence"/>
</dbReference>
<accession>A0A817Q153</accession>
<evidence type="ECO:0000313" key="6">
    <source>
        <dbReference type="EMBL" id="CAF4864935.1"/>
    </source>
</evidence>
<dbReference type="AlphaFoldDB" id="A0A817Q153"/>
<dbReference type="Proteomes" id="UP000663872">
    <property type="component" value="Unassembled WGS sequence"/>
</dbReference>
<dbReference type="Proteomes" id="UP000663873">
    <property type="component" value="Unassembled WGS sequence"/>
</dbReference>
<dbReference type="EMBL" id="CAJNYD010003160">
    <property type="protein sequence ID" value="CAF3482002.1"/>
    <property type="molecule type" value="Genomic_DNA"/>
</dbReference>
<dbReference type="EMBL" id="CAJOBO010000622">
    <property type="protein sequence ID" value="CAF4260279.1"/>
    <property type="molecule type" value="Genomic_DNA"/>
</dbReference>
<organism evidence="1 7">
    <name type="scientific">Rotaria socialis</name>
    <dbReference type="NCBI Taxonomy" id="392032"/>
    <lineage>
        <taxon>Eukaryota</taxon>
        <taxon>Metazoa</taxon>
        <taxon>Spiralia</taxon>
        <taxon>Gnathifera</taxon>
        <taxon>Rotifera</taxon>
        <taxon>Eurotatoria</taxon>
        <taxon>Bdelloidea</taxon>
        <taxon>Philodinida</taxon>
        <taxon>Philodinidae</taxon>
        <taxon>Rotaria</taxon>
    </lineage>
</organism>
<evidence type="ECO:0000313" key="1">
    <source>
        <dbReference type="EMBL" id="CAF3186087.1"/>
    </source>
</evidence>
<evidence type="ECO:0000313" key="5">
    <source>
        <dbReference type="EMBL" id="CAF4646631.1"/>
    </source>
</evidence>
<evidence type="ECO:0000313" key="7">
    <source>
        <dbReference type="Proteomes" id="UP000663825"/>
    </source>
</evidence>
<dbReference type="OrthoDB" id="20086at2759"/>
<sequence>MDDIFDDNGDDLTIAHHDAKIIQTTRFKDGFREGWESSEQDAFESGFIRGYSLISSLVYDYNYEKERLRLENPLNLLLRKEIQEFDNEFQSTIAQLKLPDELNEEQQNETITRLRIQFDDILLKIKFELTSIKSV</sequence>
<dbReference type="Proteomes" id="UP000663848">
    <property type="component" value="Unassembled WGS sequence"/>
</dbReference>
<dbReference type="EMBL" id="CAJNYT010005359">
    <property type="protein sequence ID" value="CAF3731263.1"/>
    <property type="molecule type" value="Genomic_DNA"/>
</dbReference>
<keyword evidence="8" id="KW-1185">Reference proteome</keyword>
<name>A0A817Q153_9BILA</name>
<reference evidence="1" key="1">
    <citation type="submission" date="2021-02" db="EMBL/GenBank/DDBJ databases">
        <authorList>
            <person name="Nowell W R."/>
        </authorList>
    </citation>
    <scope>NUCLEOTIDE SEQUENCE</scope>
</reference>